<name>A0A3M2KU22_9NOCA</name>
<keyword evidence="6" id="KW-1185">Reference proteome</keyword>
<dbReference type="AlphaFoldDB" id="A0A3M2KU22"/>
<dbReference type="OrthoDB" id="4181857at2"/>
<dbReference type="Proteomes" id="UP000279275">
    <property type="component" value="Unassembled WGS sequence"/>
</dbReference>
<keyword evidence="1" id="KW-0964">Secreted</keyword>
<dbReference type="PANTHER" id="PTHR31956:SF1">
    <property type="entry name" value="NON-SPECIFIC PHOSPHOLIPASE C1"/>
    <property type="match status" value="1"/>
</dbReference>
<evidence type="ECO:0000256" key="2">
    <source>
        <dbReference type="ARBA" id="ARBA00022801"/>
    </source>
</evidence>
<dbReference type="EMBL" id="RFFH01000016">
    <property type="protein sequence ID" value="RMI29147.1"/>
    <property type="molecule type" value="Genomic_DNA"/>
</dbReference>
<evidence type="ECO:0000256" key="4">
    <source>
        <dbReference type="SAM" id="SignalP"/>
    </source>
</evidence>
<keyword evidence="4" id="KW-0732">Signal</keyword>
<comment type="caution">
    <text evidence="5">The sequence shown here is derived from an EMBL/GenBank/DDBJ whole genome shotgun (WGS) entry which is preliminary data.</text>
</comment>
<proteinExistence type="predicted"/>
<dbReference type="RefSeq" id="WP_122191015.1">
    <property type="nucleotide sequence ID" value="NZ_RFFH01000016.1"/>
</dbReference>
<dbReference type="CDD" id="cd16013">
    <property type="entry name" value="AcpA"/>
    <property type="match status" value="1"/>
</dbReference>
<feature type="chain" id="PRO_5038764262" evidence="4">
    <location>
        <begin position="48"/>
        <end position="545"/>
    </location>
</feature>
<dbReference type="Pfam" id="PF04185">
    <property type="entry name" value="Phosphoesterase"/>
    <property type="match status" value="1"/>
</dbReference>
<evidence type="ECO:0000313" key="5">
    <source>
        <dbReference type="EMBL" id="RMI29147.1"/>
    </source>
</evidence>
<dbReference type="GO" id="GO:0042578">
    <property type="term" value="F:phosphoric ester hydrolase activity"/>
    <property type="evidence" value="ECO:0007669"/>
    <property type="project" value="UniProtKB-ARBA"/>
</dbReference>
<sequence>MSTPSARRRFGRGGLRAVPLRGRATAAVATLLTLAATSCSSSTSTSADSDTTTPIKHVVVVFQENVSFDHYFGTYPVAANTDGTPFTAAPGTPKVDGLTPDLLSKNPNRAQPVRLGGPGQQITCDQDHGYADEQAAFDGGKMDKFVEHTEVDNSTAACRAPLYGPAGLVMNYYDGNSVTGLWNYAQHYAMSDNSYGTTFGPSAVGALNLVAGQTHGVTQQVMPGGKPFPPHDVVDGTLIDDAQPFGDDCSSRDQVQMSGRNIGDLLNKKNITWGFFEGGFKPTDTKDGKAVCGQNHTVGVELGGTGKTGDHPFGTKDDYIPHHEPFQYYPSTANPHHLPPSAVDKIGQTDQANHQYDLTDFWDAAKAGHLPAVSYLKAAGYQDGHAAYSDPLDEQRFLVETINGLQKLPEWKDTAVVIAYDDSDGWYDHKAPEIVGSSTSDQDELNGPGGCGDAKAAPAKYQGRCGYGPRLPLLVISPYAKANYVDHARTDQTSVLRFIEDNWKTGRIGDASYDAKAGALDGMFDFKAPAQPTVTLDPKTGAVAG</sequence>
<gene>
    <name evidence="5" type="ORF">EBN03_27395</name>
</gene>
<protein>
    <submittedName>
        <fullName evidence="5">Phospholipase</fullName>
    </submittedName>
</protein>
<reference evidence="5 6" key="1">
    <citation type="submission" date="2018-10" db="EMBL/GenBank/DDBJ databases">
        <title>Isolation from cow dung.</title>
        <authorList>
            <person name="Ling L."/>
        </authorList>
    </citation>
    <scope>NUCLEOTIDE SEQUENCE [LARGE SCALE GENOMIC DNA]</scope>
    <source>
        <strain evidence="5 6">NEAU-LL90</strain>
    </source>
</reference>
<keyword evidence="3" id="KW-0843">Virulence</keyword>
<dbReference type="InterPro" id="IPR017850">
    <property type="entry name" value="Alkaline_phosphatase_core_sf"/>
</dbReference>
<dbReference type="Gene3D" id="3.40.720.10">
    <property type="entry name" value="Alkaline Phosphatase, subunit A"/>
    <property type="match status" value="2"/>
</dbReference>
<keyword evidence="2" id="KW-0378">Hydrolase</keyword>
<evidence type="ECO:0000256" key="3">
    <source>
        <dbReference type="ARBA" id="ARBA00023026"/>
    </source>
</evidence>
<evidence type="ECO:0000313" key="6">
    <source>
        <dbReference type="Proteomes" id="UP000279275"/>
    </source>
</evidence>
<dbReference type="InterPro" id="IPR007312">
    <property type="entry name" value="Phosphoesterase"/>
</dbReference>
<organism evidence="5 6">
    <name type="scientific">Nocardia stercoris</name>
    <dbReference type="NCBI Taxonomy" id="2483361"/>
    <lineage>
        <taxon>Bacteria</taxon>
        <taxon>Bacillati</taxon>
        <taxon>Actinomycetota</taxon>
        <taxon>Actinomycetes</taxon>
        <taxon>Mycobacteriales</taxon>
        <taxon>Nocardiaceae</taxon>
        <taxon>Nocardia</taxon>
    </lineage>
</organism>
<feature type="signal peptide" evidence="4">
    <location>
        <begin position="1"/>
        <end position="47"/>
    </location>
</feature>
<evidence type="ECO:0000256" key="1">
    <source>
        <dbReference type="ARBA" id="ARBA00022525"/>
    </source>
</evidence>
<accession>A0A3M2KU22</accession>
<dbReference type="PANTHER" id="PTHR31956">
    <property type="entry name" value="NON-SPECIFIC PHOSPHOLIPASE C4-RELATED"/>
    <property type="match status" value="1"/>
</dbReference>